<dbReference type="InterPro" id="IPR002172">
    <property type="entry name" value="LDrepeatLR_classA_rpt"/>
</dbReference>
<dbReference type="Gene3D" id="2.60.120.290">
    <property type="entry name" value="Spermadhesin, CUB domain"/>
    <property type="match status" value="5"/>
</dbReference>
<feature type="domain" description="CUB" evidence="5">
    <location>
        <begin position="442"/>
        <end position="568"/>
    </location>
</feature>
<sequence length="973" mass="109039">MHRPLLTRSQSGHDRRCTLLHQLRPTFSNSCDNDQMPLLPQRWLDYSSCHRYKPDLALLARYRHPKRRRKTRIKQRCSSPQLFPDATHQDSSSSSSCSSSSTVFAEKEEVREQRPQHGRSRPPHAHTHKSSLLILASLACLLCFSPDGLPARGAGVMAFDCDFMRVSNVVNAKNGTFAAPNIPPNIILPAQGLQCIYTFIAMPNERVKVTFRDFEMSGRPPECLREYIDLYTELRNSSEDLVQTDKFGGRFCGRIAPRARVSLYNTIVLVFSTDREQVGPNIFSGNYEFLNASMYDMGTPAPPSQCAFVVKSWVKRLGNFVSPTYPGVYPQRIICSYQLLGQKGQRVRVEFMDFDLFYGGLHCPYDRLVVHDGASEQDPVINTYCGAQRNLVVFSSQENLFISFITNRSGGENRGFHAIFEFSELFVSLEFITGEHLRGTECDQLILSSGRNSGEIRSPNSPFPYLPNVECRYLIEGLNTADELERVKLRIKMFHMPQMVGAAKDDCSAGGLAIWMSGREERGRPAQKTLCGTQPQEEVIRSEDHKILLKFYSGTTQGLGFVIEYEFEMFFDVPGTAHPLSTVCEFSYRSGATPASKAGEFHSPRHPSNYPSNINCTYIFEGADNEQAHLEFDLFTLSGNGTYANTCTQQDYVDFYELVETGRVRRLERPIGRYCGIAVPGPIKTRHGVHALKMHFVTDGHEVTNGFRGRYWFQNEIPTFSPVRGCGEDISNSSHGSIASPTVNDKYPVRSSMFFTSVFPRFSPLQANADCEWQITVRRGHSISLNLTSLAFEGDPARFAGCGGAALRIYTDPDRHPLEVCGAMMTKKGDFRSLSNVMRLAFTSASKSTGGAGFVASWAEFHYPVGEVCEQDEFLCDNSSYCISQDLVCDGVYHCGEGDPSDETQEGCEGVTEESAFDFLSNTYAMAGVAAAAGFVLLGVLVVLIVVCRRRSAEKKRKRQQRQHQDNLQDQWN</sequence>
<dbReference type="InterPro" id="IPR035914">
    <property type="entry name" value="Sperma_CUB_dom_sf"/>
</dbReference>
<feature type="domain" description="CUB" evidence="5">
    <location>
        <begin position="584"/>
        <end position="714"/>
    </location>
</feature>
<evidence type="ECO:0000256" key="4">
    <source>
        <dbReference type="SAM" id="Phobius"/>
    </source>
</evidence>
<evidence type="ECO:0000256" key="3">
    <source>
        <dbReference type="SAM" id="MobiDB-lite"/>
    </source>
</evidence>
<keyword evidence="4" id="KW-0472">Membrane</keyword>
<evidence type="ECO:0000256" key="2">
    <source>
        <dbReference type="PROSITE-ProRule" id="PRU00124"/>
    </source>
</evidence>
<evidence type="ECO:0000313" key="6">
    <source>
        <dbReference type="EMBL" id="GAV00715.1"/>
    </source>
</evidence>
<dbReference type="Proteomes" id="UP000186922">
    <property type="component" value="Unassembled WGS sequence"/>
</dbReference>
<keyword evidence="7" id="KW-1185">Reference proteome</keyword>
<comment type="caution">
    <text evidence="6">The sequence shown here is derived from an EMBL/GenBank/DDBJ whole genome shotgun (WGS) entry which is preliminary data.</text>
</comment>
<keyword evidence="4" id="KW-1133">Transmembrane helix</keyword>
<feature type="domain" description="CUB" evidence="5">
    <location>
        <begin position="161"/>
        <end position="290"/>
    </location>
</feature>
<dbReference type="PANTHER" id="PTHR47537">
    <property type="entry name" value="CUBILIN"/>
    <property type="match status" value="1"/>
</dbReference>
<dbReference type="SUPFAM" id="SSF57424">
    <property type="entry name" value="LDL receptor-like module"/>
    <property type="match status" value="1"/>
</dbReference>
<dbReference type="InterPro" id="IPR053207">
    <property type="entry name" value="Non-NMDA_GluR_Accessory"/>
</dbReference>
<evidence type="ECO:0000313" key="7">
    <source>
        <dbReference type="Proteomes" id="UP000186922"/>
    </source>
</evidence>
<dbReference type="GO" id="GO:0005886">
    <property type="term" value="C:plasma membrane"/>
    <property type="evidence" value="ECO:0007669"/>
    <property type="project" value="TreeGrafter"/>
</dbReference>
<gene>
    <name evidence="6" type="primary">RvY_11523</name>
    <name evidence="6" type="synonym">RvY_11523.1</name>
    <name evidence="6" type="ORF">RvY_11523-1</name>
</gene>
<dbReference type="STRING" id="947166.A0A1D1VGD9"/>
<feature type="compositionally biased region" description="Basic and acidic residues" evidence="3">
    <location>
        <begin position="105"/>
        <end position="115"/>
    </location>
</feature>
<dbReference type="Gene3D" id="4.10.400.10">
    <property type="entry name" value="Low-density Lipoprotein Receptor"/>
    <property type="match status" value="1"/>
</dbReference>
<evidence type="ECO:0000259" key="5">
    <source>
        <dbReference type="PROSITE" id="PS01180"/>
    </source>
</evidence>
<keyword evidence="4" id="KW-0812">Transmembrane</keyword>
<dbReference type="CDD" id="cd00112">
    <property type="entry name" value="LDLa"/>
    <property type="match status" value="1"/>
</dbReference>
<feature type="transmembrane region" description="Helical" evidence="4">
    <location>
        <begin position="924"/>
        <end position="948"/>
    </location>
</feature>
<feature type="domain" description="CUB" evidence="5">
    <location>
        <begin position="726"/>
        <end position="861"/>
    </location>
</feature>
<name>A0A1D1VGD9_RAMVA</name>
<keyword evidence="1" id="KW-1015">Disulfide bond</keyword>
<proteinExistence type="predicted"/>
<feature type="domain" description="CUB" evidence="5">
    <location>
        <begin position="306"/>
        <end position="423"/>
    </location>
</feature>
<dbReference type="AlphaFoldDB" id="A0A1D1VGD9"/>
<accession>A0A1D1VGD9</accession>
<organism evidence="6 7">
    <name type="scientific">Ramazzottius varieornatus</name>
    <name type="common">Water bear</name>
    <name type="synonym">Tardigrade</name>
    <dbReference type="NCBI Taxonomy" id="947166"/>
    <lineage>
        <taxon>Eukaryota</taxon>
        <taxon>Metazoa</taxon>
        <taxon>Ecdysozoa</taxon>
        <taxon>Tardigrada</taxon>
        <taxon>Eutardigrada</taxon>
        <taxon>Parachela</taxon>
        <taxon>Hypsibioidea</taxon>
        <taxon>Ramazzottiidae</taxon>
        <taxon>Ramazzottius</taxon>
    </lineage>
</organism>
<reference evidence="6 7" key="1">
    <citation type="journal article" date="2016" name="Nat. Commun.">
        <title>Extremotolerant tardigrade genome and improved radiotolerance of human cultured cells by tardigrade-unique protein.</title>
        <authorList>
            <person name="Hashimoto T."/>
            <person name="Horikawa D.D."/>
            <person name="Saito Y."/>
            <person name="Kuwahara H."/>
            <person name="Kozuka-Hata H."/>
            <person name="Shin-I T."/>
            <person name="Minakuchi Y."/>
            <person name="Ohishi K."/>
            <person name="Motoyama A."/>
            <person name="Aizu T."/>
            <person name="Enomoto A."/>
            <person name="Kondo K."/>
            <person name="Tanaka S."/>
            <person name="Hara Y."/>
            <person name="Koshikawa S."/>
            <person name="Sagara H."/>
            <person name="Miura T."/>
            <person name="Yokobori S."/>
            <person name="Miyagawa K."/>
            <person name="Suzuki Y."/>
            <person name="Kubo T."/>
            <person name="Oyama M."/>
            <person name="Kohara Y."/>
            <person name="Fujiyama A."/>
            <person name="Arakawa K."/>
            <person name="Katayama T."/>
            <person name="Toyoda A."/>
            <person name="Kunieda T."/>
        </authorList>
    </citation>
    <scope>NUCLEOTIDE SEQUENCE [LARGE SCALE GENOMIC DNA]</scope>
    <source>
        <strain evidence="6 7">YOKOZUNA-1</strain>
    </source>
</reference>
<dbReference type="PROSITE" id="PS01180">
    <property type="entry name" value="CUB"/>
    <property type="match status" value="5"/>
</dbReference>
<dbReference type="SUPFAM" id="SSF49854">
    <property type="entry name" value="Spermadhesin, CUB domain"/>
    <property type="match status" value="5"/>
</dbReference>
<comment type="caution">
    <text evidence="2">Lacks conserved residue(s) required for the propagation of feature annotation.</text>
</comment>
<dbReference type="CDD" id="cd00041">
    <property type="entry name" value="CUB"/>
    <property type="match status" value="5"/>
</dbReference>
<dbReference type="SMART" id="SM00042">
    <property type="entry name" value="CUB"/>
    <property type="match status" value="5"/>
</dbReference>
<dbReference type="EMBL" id="BDGG01000006">
    <property type="protein sequence ID" value="GAV00715.1"/>
    <property type="molecule type" value="Genomic_DNA"/>
</dbReference>
<dbReference type="PANTHER" id="PTHR47537:SF6">
    <property type="entry name" value="CUB DOMAIN-CONTAINING PROTEIN"/>
    <property type="match status" value="1"/>
</dbReference>
<feature type="region of interest" description="Disordered" evidence="3">
    <location>
        <begin position="67"/>
        <end position="126"/>
    </location>
</feature>
<dbReference type="InterPro" id="IPR036055">
    <property type="entry name" value="LDL_receptor-like_sf"/>
</dbReference>
<feature type="compositionally biased region" description="Low complexity" evidence="3">
    <location>
        <begin position="91"/>
        <end position="101"/>
    </location>
</feature>
<feature type="compositionally biased region" description="Basic residues" evidence="3">
    <location>
        <begin position="116"/>
        <end position="126"/>
    </location>
</feature>
<dbReference type="InterPro" id="IPR000859">
    <property type="entry name" value="CUB_dom"/>
</dbReference>
<dbReference type="PROSITE" id="PS50068">
    <property type="entry name" value="LDLRA_2"/>
    <property type="match status" value="1"/>
</dbReference>
<evidence type="ECO:0000256" key="1">
    <source>
        <dbReference type="ARBA" id="ARBA00023157"/>
    </source>
</evidence>
<dbReference type="SMART" id="SM00192">
    <property type="entry name" value="LDLa"/>
    <property type="match status" value="1"/>
</dbReference>
<protein>
    <recommendedName>
        <fullName evidence="5">CUB domain-containing protein</fullName>
    </recommendedName>
</protein>
<dbReference type="Pfam" id="PF00431">
    <property type="entry name" value="CUB"/>
    <property type="match status" value="5"/>
</dbReference>
<dbReference type="OrthoDB" id="6022136at2759"/>